<comment type="caution">
    <text evidence="1">The sequence shown here is derived from an EMBL/GenBank/DDBJ whole genome shotgun (WGS) entry which is preliminary data.</text>
</comment>
<dbReference type="AlphaFoldDB" id="A0A7X9RMQ9"/>
<dbReference type="EMBL" id="JABAFV010000052">
    <property type="protein sequence ID" value="NME50926.1"/>
    <property type="molecule type" value="Genomic_DNA"/>
</dbReference>
<dbReference type="Proteomes" id="UP000588071">
    <property type="component" value="Unassembled WGS sequence"/>
</dbReference>
<evidence type="ECO:0000313" key="1">
    <source>
        <dbReference type="EMBL" id="NME50926.1"/>
    </source>
</evidence>
<gene>
    <name evidence="1" type="ORF">HF857_12245</name>
</gene>
<dbReference type="SUPFAM" id="SSF110849">
    <property type="entry name" value="ParB/Sulfiredoxin"/>
    <property type="match status" value="1"/>
</dbReference>
<proteinExistence type="predicted"/>
<accession>A0A7X9RMQ9</accession>
<reference evidence="1 2" key="1">
    <citation type="submission" date="2020-04" db="EMBL/GenBank/DDBJ databases">
        <authorList>
            <person name="Hitch T.C.A."/>
            <person name="Wylensek D."/>
            <person name="Clavel T."/>
        </authorList>
    </citation>
    <scope>NUCLEOTIDE SEQUENCE [LARGE SCALE GENOMIC DNA]</scope>
    <source>
        <strain evidence="1 2">WCA-380-WT-3C</strain>
    </source>
</reference>
<evidence type="ECO:0000313" key="2">
    <source>
        <dbReference type="Proteomes" id="UP000588071"/>
    </source>
</evidence>
<evidence type="ECO:0008006" key="3">
    <source>
        <dbReference type="Google" id="ProtNLM"/>
    </source>
</evidence>
<dbReference type="RefSeq" id="WP_168932119.1">
    <property type="nucleotide sequence ID" value="NZ_JABAFV010000052.1"/>
</dbReference>
<name>A0A7X9RMQ9_9ENTE</name>
<dbReference type="InterPro" id="IPR036086">
    <property type="entry name" value="ParB/Sulfiredoxin_sf"/>
</dbReference>
<organism evidence="1 2">
    <name type="scientific">Enterococcus cecorum</name>
    <dbReference type="NCBI Taxonomy" id="44008"/>
    <lineage>
        <taxon>Bacteria</taxon>
        <taxon>Bacillati</taxon>
        <taxon>Bacillota</taxon>
        <taxon>Bacilli</taxon>
        <taxon>Lactobacillales</taxon>
        <taxon>Enterococcaceae</taxon>
        <taxon>Enterococcus</taxon>
    </lineage>
</organism>
<sequence length="227" mass="27423">MPYGYPQFKYYTIDYKQLEQYFIRQVNNNLFHSKRLNTTYINEFLNLLRKHDIEYTKINKNKYLQKEIFKQPMNFDEQMLYIQFNVTNIISDISANKHKYITRNINLLKNDLNNYFWTPPRENIYSNNSSIPIIAIPFYRENSNWLIVDGNHRLKSYIKNNVTEIPIAHILPQYMLSSSFYCSEFDKILYSFLFDITTLANAKYYDNLSDKKLLDNSLIQYFTDTFS</sequence>
<protein>
    <recommendedName>
        <fullName evidence="3">ParB/Sulfiredoxin domain-containing protein</fullName>
    </recommendedName>
</protein>